<accession>A0A8D4VRY4</accession>
<evidence type="ECO:0000313" key="1">
    <source>
        <dbReference type="EMBL" id="BBL72167.1"/>
    </source>
</evidence>
<dbReference type="Proteomes" id="UP000824988">
    <property type="component" value="Chromosome"/>
</dbReference>
<gene>
    <name evidence="1" type="ORF">MoryE10_27730</name>
</gene>
<dbReference type="EMBL" id="AP019782">
    <property type="protein sequence ID" value="BBL72167.1"/>
    <property type="molecule type" value="Genomic_DNA"/>
</dbReference>
<dbReference type="KEGG" id="moz:MoryE10_27730"/>
<evidence type="ECO:0000313" key="2">
    <source>
        <dbReference type="Proteomes" id="UP000824988"/>
    </source>
</evidence>
<reference evidence="1" key="1">
    <citation type="submission" date="2019-06" db="EMBL/GenBank/DDBJ databases">
        <title>Complete genome sequence of Methylogaea oryzae strain JCM16910.</title>
        <authorList>
            <person name="Asakawa S."/>
        </authorList>
    </citation>
    <scope>NUCLEOTIDE SEQUENCE</scope>
    <source>
        <strain evidence="1">E10</strain>
    </source>
</reference>
<organism evidence="1 2">
    <name type="scientific">Methylogaea oryzae</name>
    <dbReference type="NCBI Taxonomy" id="1295382"/>
    <lineage>
        <taxon>Bacteria</taxon>
        <taxon>Pseudomonadati</taxon>
        <taxon>Pseudomonadota</taxon>
        <taxon>Gammaproteobacteria</taxon>
        <taxon>Methylococcales</taxon>
        <taxon>Methylococcaceae</taxon>
        <taxon>Methylogaea</taxon>
    </lineage>
</organism>
<proteinExistence type="predicted"/>
<protein>
    <submittedName>
        <fullName evidence="1">Uncharacterized protein</fullName>
    </submittedName>
</protein>
<sequence>MGTDQAADAASPAPRVVIYSNALSVDSHGYCMKIHAAGSHKTKYLVVGEYRCHECRQCAKPPLLHDAIQIVQAGVETEIKSHDLYVTEEAKRYGLDHGVHLTKLPAD</sequence>
<dbReference type="AlphaFoldDB" id="A0A8D4VRY4"/>
<name>A0A8D4VRY4_9GAMM</name>
<keyword evidence="2" id="KW-1185">Reference proteome</keyword>